<dbReference type="PANTHER" id="PTHR42923">
    <property type="entry name" value="PROTOPORPHYRINOGEN OXIDASE"/>
    <property type="match status" value="1"/>
</dbReference>
<protein>
    <submittedName>
        <fullName evidence="2">NAD(P)/FAD-dependent oxidoreductase</fullName>
    </submittedName>
</protein>
<gene>
    <name evidence="2" type="ORF">GCM10009776_00650</name>
</gene>
<evidence type="ECO:0000313" key="2">
    <source>
        <dbReference type="EMBL" id="GAA1942754.1"/>
    </source>
</evidence>
<comment type="caution">
    <text evidence="2">The sequence shown here is derived from an EMBL/GenBank/DDBJ whole genome shotgun (WGS) entry which is preliminary data.</text>
</comment>
<dbReference type="InterPro" id="IPR050464">
    <property type="entry name" value="Zeta_carotene_desat/Oxidored"/>
</dbReference>
<dbReference type="Proteomes" id="UP001499933">
    <property type="component" value="Unassembled WGS sequence"/>
</dbReference>
<keyword evidence="3" id="KW-1185">Reference proteome</keyword>
<evidence type="ECO:0000259" key="1">
    <source>
        <dbReference type="Pfam" id="PF01593"/>
    </source>
</evidence>
<proteinExistence type="predicted"/>
<feature type="domain" description="Amine oxidase" evidence="1">
    <location>
        <begin position="11"/>
        <end position="286"/>
    </location>
</feature>
<dbReference type="SUPFAM" id="SSF51905">
    <property type="entry name" value="FAD/NAD(P)-binding domain"/>
    <property type="match status" value="1"/>
</dbReference>
<dbReference type="Pfam" id="PF01593">
    <property type="entry name" value="Amino_oxidase"/>
    <property type="match status" value="1"/>
</dbReference>
<accession>A0ABP5BEL3</accession>
<dbReference type="InterPro" id="IPR002937">
    <property type="entry name" value="Amino_oxidase"/>
</dbReference>
<dbReference type="InterPro" id="IPR036188">
    <property type="entry name" value="FAD/NAD-bd_sf"/>
</dbReference>
<sequence length="418" mass="46933">MKIGIIGGGAAGLTSAWLLADQHDVTLFEAEDRLGGHAHTIDVETDGRRIEIDAGFQFFGGGQSYRRFNRLLDALNVARSSYPATLTVFDARDQHAVVLPPFRDGRPVQSSLTPSAIGSMLRFRRFLARIPAFLGQHDKTITIEDYLAQERMPKAFVDRFLYPLLLSFWCVELSEFRGFAAYNALYYLGANMPSGLTPPPQSEVAGGLKVYIDALANGIGREGIRLDAGIRRIDQEGDGYSIVDSHGRRDTFDHLVLATNARQALALIESIPVLDTRSEQLRRFRYFDTTIAIHGDRRLMPRDERAWSVVNARWDGRHSSLSIWSPARGLPIFKSWITFDEAMPEPLHAIATYQHGMIDLEYFDAQQRLKLLQGQHRLWLAGLYADDADSHESAIRSAMTVARSLAPHSRRLKLLESP</sequence>
<evidence type="ECO:0000313" key="3">
    <source>
        <dbReference type="Proteomes" id="UP001499933"/>
    </source>
</evidence>
<name>A0ABP5BEL3_9MICO</name>
<organism evidence="2 3">
    <name type="scientific">Microbacterium deminutum</name>
    <dbReference type="NCBI Taxonomy" id="344164"/>
    <lineage>
        <taxon>Bacteria</taxon>
        <taxon>Bacillati</taxon>
        <taxon>Actinomycetota</taxon>
        <taxon>Actinomycetes</taxon>
        <taxon>Micrococcales</taxon>
        <taxon>Microbacteriaceae</taxon>
        <taxon>Microbacterium</taxon>
    </lineage>
</organism>
<dbReference type="Gene3D" id="3.50.50.60">
    <property type="entry name" value="FAD/NAD(P)-binding domain"/>
    <property type="match status" value="1"/>
</dbReference>
<reference evidence="3" key="1">
    <citation type="journal article" date="2019" name="Int. J. Syst. Evol. Microbiol.">
        <title>The Global Catalogue of Microorganisms (GCM) 10K type strain sequencing project: providing services to taxonomists for standard genome sequencing and annotation.</title>
        <authorList>
            <consortium name="The Broad Institute Genomics Platform"/>
            <consortium name="The Broad Institute Genome Sequencing Center for Infectious Disease"/>
            <person name="Wu L."/>
            <person name="Ma J."/>
        </authorList>
    </citation>
    <scope>NUCLEOTIDE SEQUENCE [LARGE SCALE GENOMIC DNA]</scope>
    <source>
        <strain evidence="3">JCM 14901</strain>
    </source>
</reference>
<dbReference type="PANTHER" id="PTHR42923:SF17">
    <property type="entry name" value="AMINE OXIDASE DOMAIN-CONTAINING PROTEIN"/>
    <property type="match status" value="1"/>
</dbReference>
<dbReference type="RefSeq" id="WP_344090001.1">
    <property type="nucleotide sequence ID" value="NZ_BAAAOG010000001.1"/>
</dbReference>
<dbReference type="EMBL" id="BAAAOG010000001">
    <property type="protein sequence ID" value="GAA1942754.1"/>
    <property type="molecule type" value="Genomic_DNA"/>
</dbReference>